<dbReference type="STRING" id="215243.A0A0D2AER7"/>
<dbReference type="Pfam" id="PF01266">
    <property type="entry name" value="DAO"/>
    <property type="match status" value="1"/>
</dbReference>
<dbReference type="AlphaFoldDB" id="A0A0D2AER7"/>
<dbReference type="GO" id="GO:0005770">
    <property type="term" value="C:late endosome"/>
    <property type="evidence" value="ECO:0007669"/>
    <property type="project" value="TreeGrafter"/>
</dbReference>
<dbReference type="EMBL" id="KN847341">
    <property type="protein sequence ID" value="KIW38661.1"/>
    <property type="molecule type" value="Genomic_DNA"/>
</dbReference>
<sequence length="428" mass="45979">MADGEKRNIVVIGGGIIGSTTAYYLTRHPRYDPEKHTIHLIEATSIASGASGKAGGLLALWAYPSCLVPLSFKLHAQLAKEHGGVDRWGYRGVGVGQIDLKGRHVSSRPKITDNSGADGAAEEIRGIHQPDVSSDAGHVSLQKRSKESYANLRKMGLPDDLDWLAEDCVRGYDSMGSPKDTAQVHPYQFTTSMASLAEEKGAKIIIGSVQKIETSAAGDHTVKYKDKSTSTLQSLPATDVIVTAGPWTKTVWPGAPIGSLRAHSVTIRPTRPVSAYCLFTQLALPKNFKDGVKSGAMYVSPEIYARPNNELYACGEGDHLVPLPKSAADVEVDDSRCQDIVDYCASFSDEMRDGEVLVRQACYLPQVETGSGPLVGHTNTKGVYIAAGHTCWGIQNGPATGKLMSEFVFDGKAVSANINSLDPRRVLR</sequence>
<dbReference type="HOGENOM" id="CLU_007884_14_0_1"/>
<evidence type="ECO:0000313" key="3">
    <source>
        <dbReference type="Proteomes" id="UP000053342"/>
    </source>
</evidence>
<dbReference type="GO" id="GO:0005829">
    <property type="term" value="C:cytosol"/>
    <property type="evidence" value="ECO:0007669"/>
    <property type="project" value="GOC"/>
</dbReference>
<evidence type="ECO:0000313" key="2">
    <source>
        <dbReference type="EMBL" id="KIW38661.1"/>
    </source>
</evidence>
<evidence type="ECO:0000259" key="1">
    <source>
        <dbReference type="Pfam" id="PF01266"/>
    </source>
</evidence>
<proteinExistence type="predicted"/>
<dbReference type="PANTHER" id="PTHR13847">
    <property type="entry name" value="SARCOSINE DEHYDROGENASE-RELATED"/>
    <property type="match status" value="1"/>
</dbReference>
<dbReference type="GO" id="GO:0042147">
    <property type="term" value="P:retrograde transport, endosome to Golgi"/>
    <property type="evidence" value="ECO:0007669"/>
    <property type="project" value="TreeGrafter"/>
</dbReference>
<reference evidence="2 3" key="1">
    <citation type="submission" date="2015-01" db="EMBL/GenBank/DDBJ databases">
        <title>The Genome Sequence of Exophiala oligosperma CBS72588.</title>
        <authorList>
            <consortium name="The Broad Institute Genomics Platform"/>
            <person name="Cuomo C."/>
            <person name="de Hoog S."/>
            <person name="Gorbushina A."/>
            <person name="Stielow B."/>
            <person name="Teixiera M."/>
            <person name="Abouelleil A."/>
            <person name="Chapman S.B."/>
            <person name="Priest M."/>
            <person name="Young S.K."/>
            <person name="Wortman J."/>
            <person name="Nusbaum C."/>
            <person name="Birren B."/>
        </authorList>
    </citation>
    <scope>NUCLEOTIDE SEQUENCE [LARGE SCALE GENOMIC DNA]</scope>
    <source>
        <strain evidence="2 3">CBS 72588</strain>
    </source>
</reference>
<gene>
    <name evidence="2" type="ORF">PV06_09612</name>
</gene>
<dbReference type="SUPFAM" id="SSF51905">
    <property type="entry name" value="FAD/NAD(P)-binding domain"/>
    <property type="match status" value="1"/>
</dbReference>
<dbReference type="InterPro" id="IPR006076">
    <property type="entry name" value="FAD-dep_OxRdtase"/>
</dbReference>
<dbReference type="VEuPathDB" id="FungiDB:PV06_09612"/>
<dbReference type="Proteomes" id="UP000053342">
    <property type="component" value="Unassembled WGS sequence"/>
</dbReference>
<dbReference type="Gene3D" id="3.50.50.60">
    <property type="entry name" value="FAD/NAD(P)-binding domain"/>
    <property type="match status" value="2"/>
</dbReference>
<dbReference type="InterPro" id="IPR036188">
    <property type="entry name" value="FAD/NAD-bd_sf"/>
</dbReference>
<dbReference type="OrthoDB" id="498204at2759"/>
<keyword evidence="3" id="KW-1185">Reference proteome</keyword>
<dbReference type="Gene3D" id="3.30.9.10">
    <property type="entry name" value="D-Amino Acid Oxidase, subunit A, domain 2"/>
    <property type="match status" value="1"/>
</dbReference>
<dbReference type="GeneID" id="27361686"/>
<dbReference type="PANTHER" id="PTHR13847:SF150">
    <property type="entry name" value="OXIDOREDUCTASE TDA3-RELATED"/>
    <property type="match status" value="1"/>
</dbReference>
<organism evidence="2 3">
    <name type="scientific">Exophiala oligosperma</name>
    <dbReference type="NCBI Taxonomy" id="215243"/>
    <lineage>
        <taxon>Eukaryota</taxon>
        <taxon>Fungi</taxon>
        <taxon>Dikarya</taxon>
        <taxon>Ascomycota</taxon>
        <taxon>Pezizomycotina</taxon>
        <taxon>Eurotiomycetes</taxon>
        <taxon>Chaetothyriomycetidae</taxon>
        <taxon>Chaetothyriales</taxon>
        <taxon>Herpotrichiellaceae</taxon>
        <taxon>Exophiala</taxon>
    </lineage>
</organism>
<name>A0A0D2AER7_9EURO</name>
<dbReference type="RefSeq" id="XP_016258877.1">
    <property type="nucleotide sequence ID" value="XM_016411070.1"/>
</dbReference>
<accession>A0A0D2AER7</accession>
<feature type="domain" description="FAD dependent oxidoreductase" evidence="1">
    <location>
        <begin position="9"/>
        <end position="406"/>
    </location>
</feature>
<protein>
    <recommendedName>
        <fullName evidence="1">FAD dependent oxidoreductase domain-containing protein</fullName>
    </recommendedName>
</protein>